<evidence type="ECO:0000313" key="4">
    <source>
        <dbReference type="Proteomes" id="UP000001555"/>
    </source>
</evidence>
<dbReference type="InParanoid" id="B7QB79"/>
<reference evidence="2 4" key="1">
    <citation type="submission" date="2008-03" db="EMBL/GenBank/DDBJ databases">
        <title>Annotation of Ixodes scapularis.</title>
        <authorList>
            <consortium name="Ixodes scapularis Genome Project Consortium"/>
            <person name="Caler E."/>
            <person name="Hannick L.I."/>
            <person name="Bidwell S."/>
            <person name="Joardar V."/>
            <person name="Thiagarajan M."/>
            <person name="Amedeo P."/>
            <person name="Galinsky K.J."/>
            <person name="Schobel S."/>
            <person name="Inman J."/>
            <person name="Hostetler J."/>
            <person name="Miller J."/>
            <person name="Hammond M."/>
            <person name="Megy K."/>
            <person name="Lawson D."/>
            <person name="Kodira C."/>
            <person name="Sutton G."/>
            <person name="Meyer J."/>
            <person name="Hill C.A."/>
            <person name="Birren B."/>
            <person name="Nene V."/>
            <person name="Collins F."/>
            <person name="Alarcon-Chaidez F."/>
            <person name="Wikel S."/>
            <person name="Strausberg R."/>
        </authorList>
    </citation>
    <scope>NUCLEOTIDE SEQUENCE [LARGE SCALE GENOMIC DNA]</scope>
    <source>
        <strain evidence="4">Wikel</strain>
        <strain evidence="2">Wikel colony</strain>
    </source>
</reference>
<dbReference type="HOGENOM" id="CLU_100715_9_2_1"/>
<dbReference type="PROSITE" id="PS01094">
    <property type="entry name" value="UPF0076"/>
    <property type="match status" value="1"/>
</dbReference>
<dbReference type="Pfam" id="PF01042">
    <property type="entry name" value="Ribonuc_L-PSP"/>
    <property type="match status" value="1"/>
</dbReference>
<dbReference type="PaxDb" id="6945-B7QB79"/>
<dbReference type="GO" id="GO:0006402">
    <property type="term" value="P:mRNA catabolic process"/>
    <property type="evidence" value="ECO:0000318"/>
    <property type="project" value="GO_Central"/>
</dbReference>
<dbReference type="VEuPathDB" id="VectorBase:ISCP_033677"/>
<dbReference type="InterPro" id="IPR035959">
    <property type="entry name" value="RutC-like_sf"/>
</dbReference>
<comment type="similarity">
    <text evidence="1">Belongs to the RutC family.</text>
</comment>
<dbReference type="EMBL" id="DS899359">
    <property type="protein sequence ID" value="EEC16101.1"/>
    <property type="molecule type" value="Genomic_DNA"/>
</dbReference>
<keyword evidence="4" id="KW-1185">Reference proteome</keyword>
<evidence type="ECO:0000313" key="3">
    <source>
        <dbReference type="EnsemblMetazoa" id="ISCW022513-PA"/>
    </source>
</evidence>
<reference evidence="3" key="2">
    <citation type="submission" date="2020-05" db="UniProtKB">
        <authorList>
            <consortium name="EnsemblMetazoa"/>
        </authorList>
    </citation>
    <scope>IDENTIFICATION</scope>
    <source>
        <strain evidence="3">wikel</strain>
    </source>
</reference>
<dbReference type="InterPro" id="IPR006175">
    <property type="entry name" value="YjgF/YER057c/UK114"/>
</dbReference>
<name>B7QB79_IXOSC</name>
<dbReference type="GO" id="GO:0005739">
    <property type="term" value="C:mitochondrion"/>
    <property type="evidence" value="ECO:0000318"/>
    <property type="project" value="GO_Central"/>
</dbReference>
<dbReference type="GO" id="GO:0017148">
    <property type="term" value="P:negative regulation of translation"/>
    <property type="evidence" value="ECO:0000318"/>
    <property type="project" value="GO_Central"/>
</dbReference>
<dbReference type="OrthoDB" id="6494369at2759"/>
<dbReference type="STRING" id="6945.B7QB79"/>
<dbReference type="VEuPathDB" id="VectorBase:ISCI022513"/>
<dbReference type="SUPFAM" id="SSF55298">
    <property type="entry name" value="YjgF-like"/>
    <property type="match status" value="1"/>
</dbReference>
<sequence length="77" mass="8671">MQALTALEKTLKAGRMSLKNVTKTTVYLTDWKDNEAMDKVYSEFFSEPFPARSLVQVKFLPGDARVEIDAVAVDDTK</sequence>
<dbReference type="InterPro" id="IPR019897">
    <property type="entry name" value="RidA_CS"/>
</dbReference>
<dbReference type="VEuPathDB" id="VectorBase:ISCW022513"/>
<evidence type="ECO:0000313" key="2">
    <source>
        <dbReference type="EMBL" id="EEC16101.1"/>
    </source>
</evidence>
<dbReference type="Gene3D" id="3.30.1330.40">
    <property type="entry name" value="RutC-like"/>
    <property type="match status" value="1"/>
</dbReference>
<accession>B7QB79</accession>
<dbReference type="EnsemblMetazoa" id="ISCW022513-RA">
    <property type="protein sequence ID" value="ISCW022513-PA"/>
    <property type="gene ID" value="ISCW022513"/>
</dbReference>
<dbReference type="EMBL" id="ABJB011060854">
    <property type="status" value="NOT_ANNOTATED_CDS"/>
    <property type="molecule type" value="Genomic_DNA"/>
</dbReference>
<dbReference type="PANTHER" id="PTHR11803:SF39">
    <property type="entry name" value="2-IMINOBUTANOATE_2-IMINOPROPANOATE DEAMINASE"/>
    <property type="match status" value="1"/>
</dbReference>
<evidence type="ECO:0000256" key="1">
    <source>
        <dbReference type="ARBA" id="ARBA00010552"/>
    </source>
</evidence>
<dbReference type="FunFam" id="3.30.1330.40:FF:000041">
    <property type="entry name" value="Translation initiation inhibitor UK114/IBM1, putative"/>
    <property type="match status" value="1"/>
</dbReference>
<gene>
    <name evidence="2" type="ORF">IscW_ISCW022513</name>
</gene>
<dbReference type="PANTHER" id="PTHR11803">
    <property type="entry name" value="2-IMINOBUTANOATE/2-IMINOPROPANOATE DEAMINASE RIDA"/>
    <property type="match status" value="1"/>
</dbReference>
<dbReference type="AlphaFoldDB" id="B7QB79"/>
<dbReference type="CDD" id="cd00448">
    <property type="entry name" value="YjgF_YER057c_UK114_family"/>
    <property type="match status" value="1"/>
</dbReference>
<dbReference type="GO" id="GO:0005829">
    <property type="term" value="C:cytosol"/>
    <property type="evidence" value="ECO:0000318"/>
    <property type="project" value="GO_Central"/>
</dbReference>
<dbReference type="Proteomes" id="UP000001555">
    <property type="component" value="Unassembled WGS sequence"/>
</dbReference>
<proteinExistence type="inferred from homology"/>
<organism>
    <name type="scientific">Ixodes scapularis</name>
    <name type="common">Black-legged tick</name>
    <name type="synonym">Deer tick</name>
    <dbReference type="NCBI Taxonomy" id="6945"/>
    <lineage>
        <taxon>Eukaryota</taxon>
        <taxon>Metazoa</taxon>
        <taxon>Ecdysozoa</taxon>
        <taxon>Arthropoda</taxon>
        <taxon>Chelicerata</taxon>
        <taxon>Arachnida</taxon>
        <taxon>Acari</taxon>
        <taxon>Parasitiformes</taxon>
        <taxon>Ixodida</taxon>
        <taxon>Ixodoidea</taxon>
        <taxon>Ixodidae</taxon>
        <taxon>Ixodinae</taxon>
        <taxon>Ixodes</taxon>
    </lineage>
</organism>
<protein>
    <submittedName>
        <fullName evidence="2 3">Translation initiation inhibitor UK114/IBM1, putative</fullName>
    </submittedName>
</protein>
<dbReference type="GO" id="GO:0019239">
    <property type="term" value="F:deaminase activity"/>
    <property type="evidence" value="ECO:0000318"/>
    <property type="project" value="GO_Central"/>
</dbReference>